<comment type="caution">
    <text evidence="2">The sequence shown here is derived from an EMBL/GenBank/DDBJ whole genome shotgun (WGS) entry which is preliminary data.</text>
</comment>
<dbReference type="EMBL" id="PKUS01000023">
    <property type="protein sequence ID" value="PLW67774.1"/>
    <property type="molecule type" value="Genomic_DNA"/>
</dbReference>
<dbReference type="NCBIfam" id="TIGR03750">
    <property type="entry name" value="conj_TIGR03750"/>
    <property type="match status" value="1"/>
</dbReference>
<accession>A0A2N5WZW0</accession>
<organism evidence="2 3">
    <name type="scientific">Pseudohalioglobus lutimaris</name>
    <dbReference type="NCBI Taxonomy" id="1737061"/>
    <lineage>
        <taxon>Bacteria</taxon>
        <taxon>Pseudomonadati</taxon>
        <taxon>Pseudomonadota</taxon>
        <taxon>Gammaproteobacteria</taxon>
        <taxon>Cellvibrionales</taxon>
        <taxon>Halieaceae</taxon>
        <taxon>Pseudohalioglobus</taxon>
    </lineage>
</organism>
<reference evidence="2 3" key="1">
    <citation type="submission" date="2018-01" db="EMBL/GenBank/DDBJ databases">
        <title>The draft genome sequence of Halioglobus lutimaris HF004.</title>
        <authorList>
            <person name="Du Z.-J."/>
            <person name="Shi M.-J."/>
        </authorList>
    </citation>
    <scope>NUCLEOTIDE SEQUENCE [LARGE SCALE GENOMIC DNA]</scope>
    <source>
        <strain evidence="2 3">HF004</strain>
    </source>
</reference>
<keyword evidence="1" id="KW-0812">Transmembrane</keyword>
<proteinExistence type="predicted"/>
<protein>
    <submittedName>
        <fullName evidence="2">TIGR03750 family conjugal transfer protein</fullName>
    </submittedName>
</protein>
<dbReference type="InterPro" id="IPR021877">
    <property type="entry name" value="DUF3487"/>
</dbReference>
<name>A0A2N5WZW0_9GAMM</name>
<feature type="transmembrane region" description="Helical" evidence="1">
    <location>
        <begin position="31"/>
        <end position="49"/>
    </location>
</feature>
<feature type="transmembrane region" description="Helical" evidence="1">
    <location>
        <begin position="55"/>
        <end position="73"/>
    </location>
</feature>
<keyword evidence="1" id="KW-1133">Transmembrane helix</keyword>
<evidence type="ECO:0000313" key="2">
    <source>
        <dbReference type="EMBL" id="PLW67774.1"/>
    </source>
</evidence>
<dbReference type="RefSeq" id="WP_101518542.1">
    <property type="nucleotide sequence ID" value="NZ_PKUS01000023.1"/>
</dbReference>
<gene>
    <name evidence="2" type="ORF">C0039_15255</name>
</gene>
<evidence type="ECO:0000256" key="1">
    <source>
        <dbReference type="SAM" id="Phobius"/>
    </source>
</evidence>
<dbReference type="Proteomes" id="UP000235005">
    <property type="component" value="Unassembled WGS sequence"/>
</dbReference>
<sequence length="121" mass="14020">MDARRDIEFIPDRLNEEPVVFLSMTNSEIKLSLMIFFAIWTPICLLVGIVIGKALLSLACVAGMVFLSMWLAGKRLRVIKRGKPKQYHMLALSAWLQDHGLSSKVFIRESRTWDIQRWRTK</sequence>
<dbReference type="OrthoDB" id="8907898at2"/>
<dbReference type="Pfam" id="PF11990">
    <property type="entry name" value="DUF3487"/>
    <property type="match status" value="1"/>
</dbReference>
<evidence type="ECO:0000313" key="3">
    <source>
        <dbReference type="Proteomes" id="UP000235005"/>
    </source>
</evidence>
<keyword evidence="1" id="KW-0472">Membrane</keyword>
<dbReference type="AlphaFoldDB" id="A0A2N5WZW0"/>
<keyword evidence="3" id="KW-1185">Reference proteome</keyword>